<evidence type="ECO:0000256" key="1">
    <source>
        <dbReference type="ARBA" id="ARBA00008791"/>
    </source>
</evidence>
<organism evidence="3 4">
    <name type="scientific">Haloactinospora alba</name>
    <dbReference type="NCBI Taxonomy" id="405555"/>
    <lineage>
        <taxon>Bacteria</taxon>
        <taxon>Bacillati</taxon>
        <taxon>Actinomycetota</taxon>
        <taxon>Actinomycetes</taxon>
        <taxon>Streptosporangiales</taxon>
        <taxon>Nocardiopsidaceae</taxon>
        <taxon>Haloactinospora</taxon>
    </lineage>
</organism>
<accession>A0A543NE92</accession>
<dbReference type="PANTHER" id="PTHR46268">
    <property type="entry name" value="STRESS RESPONSE PROTEIN NHAX"/>
    <property type="match status" value="1"/>
</dbReference>
<dbReference type="SUPFAM" id="SSF52402">
    <property type="entry name" value="Adenine nucleotide alpha hydrolases-like"/>
    <property type="match status" value="2"/>
</dbReference>
<gene>
    <name evidence="3" type="ORF">FHX37_0025</name>
</gene>
<feature type="domain" description="UspA" evidence="2">
    <location>
        <begin position="10"/>
        <end position="149"/>
    </location>
</feature>
<protein>
    <submittedName>
        <fullName evidence="3">Nucleotide-binding universal stress UspA family protein</fullName>
    </submittedName>
</protein>
<dbReference type="InterPro" id="IPR006016">
    <property type="entry name" value="UspA"/>
</dbReference>
<dbReference type="Pfam" id="PF00582">
    <property type="entry name" value="Usp"/>
    <property type="match status" value="2"/>
</dbReference>
<dbReference type="PANTHER" id="PTHR46268:SF6">
    <property type="entry name" value="UNIVERSAL STRESS PROTEIN UP12"/>
    <property type="match status" value="1"/>
</dbReference>
<sequence>MDSTAPDRWVVVGVDGSDSSRYALEWSGNEAALRGLGIRIVSAVGRIEADGPFGDLVGGGDASAWSRSRDARALVDYAREWILRIFPELHVETRIATERPANALLAEASADDAAAVVVGSRGLSGLAAAFIGSVGVELAADSPVPVVVMPKKHENVQGVKGRIIVGADGSEPSRRAVEFAFTQASQRGTEVVAVCAWQPMAAFASSVGPVPPDAFDDDAVAESARRTAEQEVSGMRERHPDVEVDIRAVRAHPVVALLEVGTPADLIVIGSRGRGGFAGLLLGSISQSVLHGAKGPVAIVH</sequence>
<evidence type="ECO:0000313" key="3">
    <source>
        <dbReference type="EMBL" id="TQN30164.1"/>
    </source>
</evidence>
<dbReference type="AlphaFoldDB" id="A0A543NE92"/>
<dbReference type="OrthoDB" id="3174546at2"/>
<comment type="similarity">
    <text evidence="1">Belongs to the universal stress protein A family.</text>
</comment>
<feature type="domain" description="UspA" evidence="2">
    <location>
        <begin position="162"/>
        <end position="301"/>
    </location>
</feature>
<comment type="caution">
    <text evidence="3">The sequence shown here is derived from an EMBL/GenBank/DDBJ whole genome shotgun (WGS) entry which is preliminary data.</text>
</comment>
<dbReference type="Proteomes" id="UP000317422">
    <property type="component" value="Unassembled WGS sequence"/>
</dbReference>
<dbReference type="RefSeq" id="WP_141921443.1">
    <property type="nucleotide sequence ID" value="NZ_VFQC01000001.1"/>
</dbReference>
<dbReference type="EMBL" id="VFQC01000001">
    <property type="protein sequence ID" value="TQN30164.1"/>
    <property type="molecule type" value="Genomic_DNA"/>
</dbReference>
<dbReference type="Gene3D" id="3.40.50.620">
    <property type="entry name" value="HUPs"/>
    <property type="match status" value="2"/>
</dbReference>
<dbReference type="InterPro" id="IPR014729">
    <property type="entry name" value="Rossmann-like_a/b/a_fold"/>
</dbReference>
<evidence type="ECO:0000259" key="2">
    <source>
        <dbReference type="Pfam" id="PF00582"/>
    </source>
</evidence>
<reference evidence="3 4" key="1">
    <citation type="submission" date="2019-06" db="EMBL/GenBank/DDBJ databases">
        <title>Sequencing the genomes of 1000 actinobacteria strains.</title>
        <authorList>
            <person name="Klenk H.-P."/>
        </authorList>
    </citation>
    <scope>NUCLEOTIDE SEQUENCE [LARGE SCALE GENOMIC DNA]</scope>
    <source>
        <strain evidence="3 4">DSM 45015</strain>
    </source>
</reference>
<evidence type="ECO:0000313" key="4">
    <source>
        <dbReference type="Proteomes" id="UP000317422"/>
    </source>
</evidence>
<keyword evidence="4" id="KW-1185">Reference proteome</keyword>
<name>A0A543NE92_9ACTN</name>
<dbReference type="InterPro" id="IPR006015">
    <property type="entry name" value="Universal_stress_UspA"/>
</dbReference>
<dbReference type="PRINTS" id="PR01438">
    <property type="entry name" value="UNVRSLSTRESS"/>
</dbReference>
<proteinExistence type="inferred from homology"/>